<feature type="domain" description="Acyltransferase 3" evidence="2">
    <location>
        <begin position="14"/>
        <end position="299"/>
    </location>
</feature>
<keyword evidence="1" id="KW-0812">Transmembrane</keyword>
<dbReference type="OrthoDB" id="3404679at2"/>
<reference evidence="3 4" key="1">
    <citation type="submission" date="2018-11" db="EMBL/GenBank/DDBJ databases">
        <authorList>
            <person name="Li F."/>
        </authorList>
    </citation>
    <scope>NUCLEOTIDE SEQUENCE [LARGE SCALE GENOMIC DNA]</scope>
    <source>
        <strain evidence="3 4">Gsoil 818</strain>
    </source>
</reference>
<dbReference type="GO" id="GO:0016020">
    <property type="term" value="C:membrane"/>
    <property type="evidence" value="ECO:0007669"/>
    <property type="project" value="TreeGrafter"/>
</dbReference>
<feature type="transmembrane region" description="Helical" evidence="1">
    <location>
        <begin position="226"/>
        <end position="247"/>
    </location>
</feature>
<comment type="caution">
    <text evidence="3">The sequence shown here is derived from an EMBL/GenBank/DDBJ whole genome shotgun (WGS) entry which is preliminary data.</text>
</comment>
<dbReference type="InterPro" id="IPR050879">
    <property type="entry name" value="Acyltransferase_3"/>
</dbReference>
<gene>
    <name evidence="3" type="ORF">EFL26_03595</name>
</gene>
<keyword evidence="4" id="KW-1185">Reference proteome</keyword>
<evidence type="ECO:0000313" key="4">
    <source>
        <dbReference type="Proteomes" id="UP000279994"/>
    </source>
</evidence>
<proteinExistence type="predicted"/>
<feature type="transmembrane region" description="Helical" evidence="1">
    <location>
        <begin position="185"/>
        <end position="206"/>
    </location>
</feature>
<keyword evidence="1" id="KW-1133">Transmembrane helix</keyword>
<organism evidence="3 4">
    <name type="scientific">Nocardioides pocheonensis</name>
    <dbReference type="NCBI Taxonomy" id="661485"/>
    <lineage>
        <taxon>Bacteria</taxon>
        <taxon>Bacillati</taxon>
        <taxon>Actinomycetota</taxon>
        <taxon>Actinomycetes</taxon>
        <taxon>Propionibacteriales</taxon>
        <taxon>Nocardioidaceae</taxon>
        <taxon>Nocardioides</taxon>
    </lineage>
</organism>
<dbReference type="PANTHER" id="PTHR23028:SF53">
    <property type="entry name" value="ACYL_TRANSF_3 DOMAIN-CONTAINING PROTEIN"/>
    <property type="match status" value="1"/>
</dbReference>
<dbReference type="Pfam" id="PF01757">
    <property type="entry name" value="Acyl_transf_3"/>
    <property type="match status" value="1"/>
</dbReference>
<dbReference type="GO" id="GO:0000271">
    <property type="term" value="P:polysaccharide biosynthetic process"/>
    <property type="evidence" value="ECO:0007669"/>
    <property type="project" value="TreeGrafter"/>
</dbReference>
<name>A0A3N0GW36_9ACTN</name>
<dbReference type="RefSeq" id="WP_123221522.1">
    <property type="nucleotide sequence ID" value="NZ_RJSF01000007.1"/>
</dbReference>
<keyword evidence="1" id="KW-0472">Membrane</keyword>
<protein>
    <submittedName>
        <fullName evidence="3">Acyltransferase</fullName>
    </submittedName>
</protein>
<sequence length="333" mass="35731">MCAERARWRLGHRPALDGLRGVAILSVLADHGGFLPEPTGGIGVALFFVLSGFLITRVIVEARDDGAWSMGRFIANRFFRLFPALLLMVAVVSVVLLARGYSPAGVAERAAPPLTYLQNMVRPLSLPVFGHTWSLGVEEQFYLLWPLVLPWVAARARPGLVLGPAVAASATAMIVLPRDWLPMHAYALLTGCALALLGLPRGRWLLPVGAVAYVGALAESPAYHQIYVYGPMTATPAAALLVAGAFHGNRWLELPALRYVGRISYALYLWHVPLLRLTGATYAGAAALLPLAAAVLVASASTLLLEEPVRRAWRLRAARAGHVGGPRRQPAAP</sequence>
<dbReference type="Proteomes" id="UP000279994">
    <property type="component" value="Unassembled WGS sequence"/>
</dbReference>
<keyword evidence="3" id="KW-0808">Transferase</keyword>
<dbReference type="PANTHER" id="PTHR23028">
    <property type="entry name" value="ACETYLTRANSFERASE"/>
    <property type="match status" value="1"/>
</dbReference>
<keyword evidence="3" id="KW-0012">Acyltransferase</keyword>
<evidence type="ECO:0000313" key="3">
    <source>
        <dbReference type="EMBL" id="RNM16629.1"/>
    </source>
</evidence>
<feature type="transmembrane region" description="Helical" evidence="1">
    <location>
        <begin position="81"/>
        <end position="101"/>
    </location>
</feature>
<dbReference type="InterPro" id="IPR002656">
    <property type="entry name" value="Acyl_transf_3_dom"/>
</dbReference>
<dbReference type="AlphaFoldDB" id="A0A3N0GW36"/>
<accession>A0A3N0GW36</accession>
<evidence type="ECO:0000259" key="2">
    <source>
        <dbReference type="Pfam" id="PF01757"/>
    </source>
</evidence>
<feature type="transmembrane region" description="Helical" evidence="1">
    <location>
        <begin position="282"/>
        <end position="305"/>
    </location>
</feature>
<dbReference type="GO" id="GO:0016747">
    <property type="term" value="F:acyltransferase activity, transferring groups other than amino-acyl groups"/>
    <property type="evidence" value="ECO:0007669"/>
    <property type="project" value="InterPro"/>
</dbReference>
<feature type="transmembrane region" description="Helical" evidence="1">
    <location>
        <begin position="40"/>
        <end position="60"/>
    </location>
</feature>
<evidence type="ECO:0000256" key="1">
    <source>
        <dbReference type="SAM" id="Phobius"/>
    </source>
</evidence>
<dbReference type="EMBL" id="RJSF01000007">
    <property type="protein sequence ID" value="RNM16629.1"/>
    <property type="molecule type" value="Genomic_DNA"/>
</dbReference>